<name>A0A931AW22_9ACTN</name>
<sequence length="555" mass="60801">MTVSTRTAGDRDDRWWRTAVIYQVYVRSFADADGDGVGDLAGVRAKLPHLAGLGVDALWFNPWYASPMADAGYDVADYRRIDPAFGTLAEAEALITEAHQLGLKIIVDVVPNHVSDQHAWFREALEAVPGSAARELFWFRPGRGEDGELPPNDWKSEFGGPAWTRVPDGEWYLHLFAAEQPDLNWNSAKVREELESVLRFWFDRGVDGVRIDSATMPAKDPALPSFGPAHTQSAPPVPHPFVDRDEVHDIYRAWRAVADSYDVPRALIGEVWLADPQRFAAYLRPDEMHAAFNFDYLNCPWDAQRLRSVVDATLAAHAPVGAPATWVLSNHDVTRHVTRYGRADTAMGRSPAQHGAPTDLALGTRRARAALLLNLALPGSCYLYQGEELGLWEVDDIPDEARQDPFFFRSGGADIGRDGCRVPLPWSGERPPFGFSPPGAQAAPWLPQPAEWSALTVEALDTDPASVLGLYRQALAARRAEPALRGEEFAWLGEGEGEGATGVLDFRRGEGFRCVVNLSAHDVPLPEGDVVLLASGPLTGDGGALPPDTAVWLRG</sequence>
<keyword evidence="4" id="KW-1185">Reference proteome</keyword>
<reference evidence="3" key="1">
    <citation type="submission" date="2020-11" db="EMBL/GenBank/DDBJ databases">
        <title>Isolation and identification of active actinomycetes.</title>
        <authorList>
            <person name="Yu B."/>
        </authorList>
    </citation>
    <scope>NUCLEOTIDE SEQUENCE</scope>
    <source>
        <strain evidence="3">NEAU-YB345</strain>
    </source>
</reference>
<evidence type="ECO:0000256" key="1">
    <source>
        <dbReference type="ARBA" id="ARBA00008061"/>
    </source>
</evidence>
<gene>
    <name evidence="3" type="ORF">I2501_00535</name>
</gene>
<comment type="similarity">
    <text evidence="1">Belongs to the glycosyl hydrolase 13 family.</text>
</comment>
<dbReference type="InterPro" id="IPR006047">
    <property type="entry name" value="GH13_cat_dom"/>
</dbReference>
<keyword evidence="3" id="KW-0378">Hydrolase</keyword>
<dbReference type="Gene3D" id="3.20.20.80">
    <property type="entry name" value="Glycosidases"/>
    <property type="match status" value="1"/>
</dbReference>
<comment type="caution">
    <text evidence="3">The sequence shown here is derived from an EMBL/GenBank/DDBJ whole genome shotgun (WGS) entry which is preliminary data.</text>
</comment>
<dbReference type="Pfam" id="PF11941">
    <property type="entry name" value="DUF3459"/>
    <property type="match status" value="1"/>
</dbReference>
<dbReference type="AlphaFoldDB" id="A0A931AW22"/>
<dbReference type="PANTHER" id="PTHR10357:SF179">
    <property type="entry name" value="NEUTRAL AND BASIC AMINO ACID TRANSPORT PROTEIN RBAT"/>
    <property type="match status" value="1"/>
</dbReference>
<evidence type="ECO:0000313" key="4">
    <source>
        <dbReference type="Proteomes" id="UP000657385"/>
    </source>
</evidence>
<protein>
    <submittedName>
        <fullName evidence="3">Glycoside hydrolase family 13 protein</fullName>
    </submittedName>
</protein>
<dbReference type="Gene3D" id="3.90.400.10">
    <property type="entry name" value="Oligo-1,6-glucosidase, Domain 2"/>
    <property type="match status" value="1"/>
</dbReference>
<dbReference type="EMBL" id="JADPRT010000001">
    <property type="protein sequence ID" value="MBF9066520.1"/>
    <property type="molecule type" value="Genomic_DNA"/>
</dbReference>
<dbReference type="InterPro" id="IPR045857">
    <property type="entry name" value="O16G_dom_2"/>
</dbReference>
<dbReference type="RefSeq" id="WP_196191722.1">
    <property type="nucleotide sequence ID" value="NZ_JADPRT010000001.1"/>
</dbReference>
<feature type="domain" description="Glycosyl hydrolase family 13 catalytic" evidence="2">
    <location>
        <begin position="23"/>
        <end position="421"/>
    </location>
</feature>
<dbReference type="SUPFAM" id="SSF51445">
    <property type="entry name" value="(Trans)glycosidases"/>
    <property type="match status" value="1"/>
</dbReference>
<dbReference type="GO" id="GO:0009313">
    <property type="term" value="P:oligosaccharide catabolic process"/>
    <property type="evidence" value="ECO:0007669"/>
    <property type="project" value="TreeGrafter"/>
</dbReference>
<dbReference type="CDD" id="cd11332">
    <property type="entry name" value="AmyAc_OligoGlu_TS"/>
    <property type="match status" value="1"/>
</dbReference>
<dbReference type="Pfam" id="PF00128">
    <property type="entry name" value="Alpha-amylase"/>
    <property type="match status" value="1"/>
</dbReference>
<proteinExistence type="inferred from homology"/>
<dbReference type="GO" id="GO:0004556">
    <property type="term" value="F:alpha-amylase activity"/>
    <property type="evidence" value="ECO:0007669"/>
    <property type="project" value="TreeGrafter"/>
</dbReference>
<dbReference type="SMART" id="SM00642">
    <property type="entry name" value="Aamy"/>
    <property type="match status" value="1"/>
</dbReference>
<dbReference type="PANTHER" id="PTHR10357">
    <property type="entry name" value="ALPHA-AMYLASE FAMILY MEMBER"/>
    <property type="match status" value="1"/>
</dbReference>
<dbReference type="InterPro" id="IPR017853">
    <property type="entry name" value="GH"/>
</dbReference>
<dbReference type="Proteomes" id="UP000657385">
    <property type="component" value="Unassembled WGS sequence"/>
</dbReference>
<organism evidence="3 4">
    <name type="scientific">Streptacidiphilus fuscans</name>
    <dbReference type="NCBI Taxonomy" id="2789292"/>
    <lineage>
        <taxon>Bacteria</taxon>
        <taxon>Bacillati</taxon>
        <taxon>Actinomycetota</taxon>
        <taxon>Actinomycetes</taxon>
        <taxon>Kitasatosporales</taxon>
        <taxon>Streptomycetaceae</taxon>
        <taxon>Streptacidiphilus</taxon>
    </lineage>
</organism>
<evidence type="ECO:0000259" key="2">
    <source>
        <dbReference type="SMART" id="SM00642"/>
    </source>
</evidence>
<dbReference type="InterPro" id="IPR022567">
    <property type="entry name" value="DUF3459"/>
</dbReference>
<accession>A0A931AW22</accession>
<evidence type="ECO:0000313" key="3">
    <source>
        <dbReference type="EMBL" id="MBF9066520.1"/>
    </source>
</evidence>